<dbReference type="SUPFAM" id="SSF52172">
    <property type="entry name" value="CheY-like"/>
    <property type="match status" value="1"/>
</dbReference>
<evidence type="ECO:0000259" key="2">
    <source>
        <dbReference type="PROSITE" id="PS50110"/>
    </source>
</evidence>
<dbReference type="PANTHER" id="PTHR43228">
    <property type="entry name" value="TWO-COMPONENT RESPONSE REGULATOR"/>
    <property type="match status" value="1"/>
</dbReference>
<keyword evidence="1" id="KW-0597">Phosphoprotein</keyword>
<comment type="caution">
    <text evidence="3">The sequence shown here is derived from an EMBL/GenBank/DDBJ whole genome shotgun (WGS) entry which is preliminary data.</text>
</comment>
<dbReference type="Proteomes" id="UP000003688">
    <property type="component" value="Unassembled WGS sequence"/>
</dbReference>
<dbReference type="Gene3D" id="3.40.50.2300">
    <property type="match status" value="1"/>
</dbReference>
<organism evidence="3 4">
    <name type="scientific">Pedosphaera parvula (strain Ellin514)</name>
    <dbReference type="NCBI Taxonomy" id="320771"/>
    <lineage>
        <taxon>Bacteria</taxon>
        <taxon>Pseudomonadati</taxon>
        <taxon>Verrucomicrobiota</taxon>
        <taxon>Pedosphaerae</taxon>
        <taxon>Pedosphaerales</taxon>
        <taxon>Pedosphaeraceae</taxon>
        <taxon>Pedosphaera</taxon>
    </lineage>
</organism>
<dbReference type="Pfam" id="PF00072">
    <property type="entry name" value="Response_reg"/>
    <property type="match status" value="1"/>
</dbReference>
<feature type="domain" description="Response regulatory" evidence="2">
    <location>
        <begin position="7"/>
        <end position="120"/>
    </location>
</feature>
<reference evidence="3 4" key="1">
    <citation type="journal article" date="2011" name="J. Bacteriol.">
        <title>Genome sequence of 'Pedosphaera parvula' Ellin514, an aerobic Verrucomicrobial isolate from pasture soil.</title>
        <authorList>
            <person name="Kant R."/>
            <person name="van Passel M.W."/>
            <person name="Sangwan P."/>
            <person name="Palva A."/>
            <person name="Lucas S."/>
            <person name="Copeland A."/>
            <person name="Lapidus A."/>
            <person name="Glavina Del Rio T."/>
            <person name="Dalin E."/>
            <person name="Tice H."/>
            <person name="Bruce D."/>
            <person name="Goodwin L."/>
            <person name="Pitluck S."/>
            <person name="Chertkov O."/>
            <person name="Larimer F.W."/>
            <person name="Land M.L."/>
            <person name="Hauser L."/>
            <person name="Brettin T.S."/>
            <person name="Detter J.C."/>
            <person name="Han S."/>
            <person name="de Vos W.M."/>
            <person name="Janssen P.H."/>
            <person name="Smidt H."/>
        </authorList>
    </citation>
    <scope>NUCLEOTIDE SEQUENCE [LARGE SCALE GENOMIC DNA]</scope>
    <source>
        <strain evidence="3 4">Ellin514</strain>
    </source>
</reference>
<feature type="modified residue" description="4-aspartylphosphate" evidence="1">
    <location>
        <position position="57"/>
    </location>
</feature>
<accession>B9XHY3</accession>
<sequence length="122" mass="13604">MSGLKHQIVVVDDDRDARFLLRYLIVRHYPNATVSEAADGETALKLYSQTANLFVVDYRMPRLDGLEVTRQLRKQSKVLPIIMVSSLQISEQEVLAAGANSFVDKVGLVSLLPKHLSSVLPQ</sequence>
<evidence type="ECO:0000313" key="4">
    <source>
        <dbReference type="Proteomes" id="UP000003688"/>
    </source>
</evidence>
<dbReference type="RefSeq" id="WP_007415427.1">
    <property type="nucleotide sequence ID" value="NZ_ABOX02000016.1"/>
</dbReference>
<dbReference type="CDD" id="cd17535">
    <property type="entry name" value="REC_NarL-like"/>
    <property type="match status" value="1"/>
</dbReference>
<dbReference type="InterPro" id="IPR052048">
    <property type="entry name" value="ST_Response_Regulator"/>
</dbReference>
<evidence type="ECO:0000256" key="1">
    <source>
        <dbReference type="PROSITE-ProRule" id="PRU00169"/>
    </source>
</evidence>
<dbReference type="SMART" id="SM00448">
    <property type="entry name" value="REC"/>
    <property type="match status" value="1"/>
</dbReference>
<dbReference type="AlphaFoldDB" id="B9XHY3"/>
<protein>
    <submittedName>
        <fullName evidence="3">Response regulator receiver protein</fullName>
    </submittedName>
</protein>
<dbReference type="PROSITE" id="PS50110">
    <property type="entry name" value="RESPONSE_REGULATORY"/>
    <property type="match status" value="1"/>
</dbReference>
<dbReference type="InterPro" id="IPR058245">
    <property type="entry name" value="NreC/VraR/RcsB-like_REC"/>
</dbReference>
<dbReference type="EMBL" id="ABOX02000016">
    <property type="protein sequence ID" value="EEF60476.1"/>
    <property type="molecule type" value="Genomic_DNA"/>
</dbReference>
<evidence type="ECO:0000313" key="3">
    <source>
        <dbReference type="EMBL" id="EEF60476.1"/>
    </source>
</evidence>
<proteinExistence type="predicted"/>
<keyword evidence="4" id="KW-1185">Reference proteome</keyword>
<dbReference type="PANTHER" id="PTHR43228:SF1">
    <property type="entry name" value="TWO-COMPONENT RESPONSE REGULATOR ARR22"/>
    <property type="match status" value="1"/>
</dbReference>
<dbReference type="STRING" id="320771.Cflav_PD3446"/>
<name>B9XHY3_PEDPL</name>
<dbReference type="GO" id="GO:0000160">
    <property type="term" value="P:phosphorelay signal transduction system"/>
    <property type="evidence" value="ECO:0007669"/>
    <property type="project" value="InterPro"/>
</dbReference>
<dbReference type="InterPro" id="IPR001789">
    <property type="entry name" value="Sig_transdc_resp-reg_receiver"/>
</dbReference>
<dbReference type="InterPro" id="IPR011006">
    <property type="entry name" value="CheY-like_superfamily"/>
</dbReference>
<gene>
    <name evidence="3" type="ORF">Cflav_PD3446</name>
</gene>